<comment type="caution">
    <text evidence="14">The sequence shown here is derived from an EMBL/GenBank/DDBJ whole genome shotgun (WGS) entry which is preliminary data.</text>
</comment>
<keyword evidence="9" id="KW-0464">Manganese</keyword>
<accession>A0A559IW11</accession>
<dbReference type="PANTHER" id="PTHR10277">
    <property type="entry name" value="HOMOCITRATE SYNTHASE-RELATED"/>
    <property type="match status" value="1"/>
</dbReference>
<dbReference type="GO" id="GO:0003852">
    <property type="term" value="F:2-isopropylmalate synthase activity"/>
    <property type="evidence" value="ECO:0007669"/>
    <property type="project" value="UniProtKB-UniRule"/>
</dbReference>
<gene>
    <name evidence="14" type="ORF">FPZ44_01345</name>
</gene>
<dbReference type="FunFam" id="3.20.20.70:FF:000010">
    <property type="entry name" value="2-isopropylmalate synthase"/>
    <property type="match status" value="1"/>
</dbReference>
<dbReference type="Pfam" id="PF22617">
    <property type="entry name" value="HCS_D2"/>
    <property type="match status" value="1"/>
</dbReference>
<dbReference type="NCBIfam" id="NF002086">
    <property type="entry name" value="PRK00915.1-3"/>
    <property type="match status" value="1"/>
</dbReference>
<dbReference type="PROSITE" id="PS50991">
    <property type="entry name" value="PYR_CT"/>
    <property type="match status" value="1"/>
</dbReference>
<dbReference type="InterPro" id="IPR036230">
    <property type="entry name" value="LeuA_allosteric_dom_sf"/>
</dbReference>
<protein>
    <recommendedName>
        <fullName evidence="4 11">2-isopropylmalate synthase</fullName>
        <ecNumber evidence="3 11">2.3.3.13</ecNumber>
    </recommendedName>
</protein>
<sequence length="536" mass="59022">MSNTNFTGKGPVTNEAKRRITIFDTTLRDGEQAPGAALQFEQKLLLADKLVRLGVDVLEPGFPVSSPGEFEAVQRISRLYPQIEVCGFARAVRGDIDAAVKATADAEKRRIHLFISASDIHLTHQLRMKRAEVKQRAREMVAYARQFVDCVEFSAMDATRADQSYLAELVEAAIEEGAGIINLPDTVGYAMPHEFGEMFRFVRREARGAENVCFSAHCHNDLGLAVANSLAAIEAGANQIEVTVNGVGERTGNCALEELVMALDTRKDYWQIETNVQMEHLYDVSRSVSRMMHMPIAFNKPVVGRNAFQHESGIHQDGLLKNRNTYEIMDPVRLGIPHELIVLGKHSGRHAIKHKVSQYGIELNAEQLNDVYDRFKQFADNQKVVTDQQLLTCVGEALDQEWGRFKLVDVQVVAGSSRARVASVTIFNIHEQTEHTYAGIGAGPVEALIRAMQQAHGNEISFEDLELHSLTSGEEAVGEAAVTVQVDGHSYRGTAAHCDIMLAIAEAYMAACNQAWSSSGLSDSEEADTQKSAVQG</sequence>
<name>A0A559IW11_9BACL</name>
<evidence type="ECO:0000256" key="1">
    <source>
        <dbReference type="ARBA" id="ARBA00004689"/>
    </source>
</evidence>
<dbReference type="EC" id="2.3.3.13" evidence="3 11"/>
<dbReference type="InterPro" id="IPR050073">
    <property type="entry name" value="2-IPM_HCS-like"/>
</dbReference>
<feature type="domain" description="Pyruvate carboxyltransferase" evidence="13">
    <location>
        <begin position="20"/>
        <end position="282"/>
    </location>
</feature>
<evidence type="ECO:0000256" key="10">
    <source>
        <dbReference type="ARBA" id="ARBA00023304"/>
    </source>
</evidence>
<comment type="pathway">
    <text evidence="1">Amino-acid biosynthesis; L-leucine biosynthesis; L-leucine from 3-methyl-2-oxobutanoate: step 1/4.</text>
</comment>
<keyword evidence="7 12" id="KW-0808">Transferase</keyword>
<dbReference type="UniPathway" id="UPA00048">
    <property type="reaction ID" value="UER00070"/>
</dbReference>
<evidence type="ECO:0000256" key="8">
    <source>
        <dbReference type="ARBA" id="ARBA00022723"/>
    </source>
</evidence>
<dbReference type="InterPro" id="IPR054691">
    <property type="entry name" value="LeuA/HCS_post-cat"/>
</dbReference>
<dbReference type="InterPro" id="IPR013709">
    <property type="entry name" value="2-isopropylmalate_synth_dimer"/>
</dbReference>
<evidence type="ECO:0000256" key="11">
    <source>
        <dbReference type="NCBIfam" id="TIGR00973"/>
    </source>
</evidence>
<dbReference type="SUPFAM" id="SSF51569">
    <property type="entry name" value="Aldolase"/>
    <property type="match status" value="1"/>
</dbReference>
<dbReference type="CDD" id="cd07940">
    <property type="entry name" value="DRE_TIM_IPMS"/>
    <property type="match status" value="1"/>
</dbReference>
<dbReference type="Gene3D" id="3.30.160.270">
    <property type="match status" value="1"/>
</dbReference>
<proteinExistence type="inferred from homology"/>
<evidence type="ECO:0000256" key="3">
    <source>
        <dbReference type="ARBA" id="ARBA00012973"/>
    </source>
</evidence>
<evidence type="ECO:0000313" key="15">
    <source>
        <dbReference type="Proteomes" id="UP000318102"/>
    </source>
</evidence>
<dbReference type="GO" id="GO:0009098">
    <property type="term" value="P:L-leucine biosynthetic process"/>
    <property type="evidence" value="ECO:0007669"/>
    <property type="project" value="UniProtKB-UniRule"/>
</dbReference>
<dbReference type="PANTHER" id="PTHR10277:SF9">
    <property type="entry name" value="2-ISOPROPYLMALATE SYNTHASE 1, CHLOROPLASTIC-RELATED"/>
    <property type="match status" value="1"/>
</dbReference>
<evidence type="ECO:0000256" key="4">
    <source>
        <dbReference type="ARBA" id="ARBA00018198"/>
    </source>
</evidence>
<dbReference type="SMART" id="SM00917">
    <property type="entry name" value="LeuA_dimer"/>
    <property type="match status" value="1"/>
</dbReference>
<dbReference type="SUPFAM" id="SSF110921">
    <property type="entry name" value="2-isopropylmalate synthase LeuA, allosteric (dimerisation) domain"/>
    <property type="match status" value="1"/>
</dbReference>
<keyword evidence="14" id="KW-0012">Acyltransferase</keyword>
<dbReference type="OrthoDB" id="9804858at2"/>
<dbReference type="NCBIfam" id="TIGR00973">
    <property type="entry name" value="leuA_bact"/>
    <property type="match status" value="1"/>
</dbReference>
<evidence type="ECO:0000256" key="6">
    <source>
        <dbReference type="ARBA" id="ARBA00022605"/>
    </source>
</evidence>
<evidence type="ECO:0000256" key="9">
    <source>
        <dbReference type="ARBA" id="ARBA00023211"/>
    </source>
</evidence>
<keyword evidence="8" id="KW-0479">Metal-binding</keyword>
<evidence type="ECO:0000256" key="5">
    <source>
        <dbReference type="ARBA" id="ARBA00022430"/>
    </source>
</evidence>
<dbReference type="InterPro" id="IPR000891">
    <property type="entry name" value="PYR_CT"/>
</dbReference>
<dbReference type="Pfam" id="PF00682">
    <property type="entry name" value="HMGL-like"/>
    <property type="match status" value="1"/>
</dbReference>
<evidence type="ECO:0000256" key="12">
    <source>
        <dbReference type="RuleBase" id="RU003523"/>
    </source>
</evidence>
<keyword evidence="15" id="KW-1185">Reference proteome</keyword>
<evidence type="ECO:0000256" key="2">
    <source>
        <dbReference type="ARBA" id="ARBA00009396"/>
    </source>
</evidence>
<dbReference type="AlphaFoldDB" id="A0A559IW11"/>
<dbReference type="PROSITE" id="PS00815">
    <property type="entry name" value="AIPM_HOMOCIT_SYNTH_1"/>
    <property type="match status" value="1"/>
</dbReference>
<evidence type="ECO:0000313" key="14">
    <source>
        <dbReference type="EMBL" id="TVX91820.1"/>
    </source>
</evidence>
<evidence type="ECO:0000259" key="13">
    <source>
        <dbReference type="PROSITE" id="PS50991"/>
    </source>
</evidence>
<dbReference type="EMBL" id="VNJK01000001">
    <property type="protein sequence ID" value="TVX91820.1"/>
    <property type="molecule type" value="Genomic_DNA"/>
</dbReference>
<dbReference type="Pfam" id="PF08502">
    <property type="entry name" value="LeuA_dimer"/>
    <property type="match status" value="1"/>
</dbReference>
<dbReference type="RefSeq" id="WP_144986693.1">
    <property type="nucleotide sequence ID" value="NZ_VNJK01000001.1"/>
</dbReference>
<dbReference type="FunFam" id="1.10.238.260:FF:000001">
    <property type="entry name" value="2-isopropylmalate synthase"/>
    <property type="match status" value="1"/>
</dbReference>
<dbReference type="PROSITE" id="PS00816">
    <property type="entry name" value="AIPM_HOMOCIT_SYNTH_2"/>
    <property type="match status" value="1"/>
</dbReference>
<keyword evidence="10" id="KW-0100">Branched-chain amino acid biosynthesis</keyword>
<dbReference type="Proteomes" id="UP000318102">
    <property type="component" value="Unassembled WGS sequence"/>
</dbReference>
<keyword evidence="6" id="KW-0028">Amino-acid biosynthesis</keyword>
<dbReference type="Gene3D" id="3.20.20.70">
    <property type="entry name" value="Aldolase class I"/>
    <property type="match status" value="1"/>
</dbReference>
<organism evidence="14 15">
    <name type="scientific">Paenibacillus agilis</name>
    <dbReference type="NCBI Taxonomy" id="3020863"/>
    <lineage>
        <taxon>Bacteria</taxon>
        <taxon>Bacillati</taxon>
        <taxon>Bacillota</taxon>
        <taxon>Bacilli</taxon>
        <taxon>Bacillales</taxon>
        <taxon>Paenibacillaceae</taxon>
        <taxon>Paenibacillus</taxon>
    </lineage>
</organism>
<dbReference type="InterPro" id="IPR002034">
    <property type="entry name" value="AIPM/Hcit_synth_CS"/>
</dbReference>
<dbReference type="InterPro" id="IPR013785">
    <property type="entry name" value="Aldolase_TIM"/>
</dbReference>
<dbReference type="Gene3D" id="1.10.238.260">
    <property type="match status" value="1"/>
</dbReference>
<evidence type="ECO:0000256" key="7">
    <source>
        <dbReference type="ARBA" id="ARBA00022679"/>
    </source>
</evidence>
<dbReference type="GO" id="GO:0046872">
    <property type="term" value="F:metal ion binding"/>
    <property type="evidence" value="ECO:0007669"/>
    <property type="project" value="UniProtKB-KW"/>
</dbReference>
<reference evidence="14 15" key="1">
    <citation type="submission" date="2019-07" db="EMBL/GenBank/DDBJ databases">
        <authorList>
            <person name="Kim J."/>
        </authorList>
    </citation>
    <scope>NUCLEOTIDE SEQUENCE [LARGE SCALE GENOMIC DNA]</scope>
    <source>
        <strain evidence="14 15">N4</strain>
    </source>
</reference>
<dbReference type="InterPro" id="IPR005671">
    <property type="entry name" value="LeuA_bact_synth"/>
</dbReference>
<comment type="similarity">
    <text evidence="2">Belongs to the alpha-IPM synthase/homocitrate synthase family. LeuA type 1 subfamily.</text>
</comment>
<keyword evidence="5" id="KW-0432">Leucine biosynthesis</keyword>